<accession>A0A0D6JN36</accession>
<dbReference type="InterPro" id="IPR006119">
    <property type="entry name" value="Resolv_N"/>
</dbReference>
<evidence type="ECO:0000313" key="6">
    <source>
        <dbReference type="Proteomes" id="UP000198902"/>
    </source>
</evidence>
<dbReference type="PROSITE" id="PS51737">
    <property type="entry name" value="RECOMBINASE_DNA_BIND"/>
    <property type="match status" value="1"/>
</dbReference>
<dbReference type="EMBL" id="CSTE01000001">
    <property type="protein sequence ID" value="CQR49025.1"/>
    <property type="molecule type" value="Genomic_DNA"/>
</dbReference>
<dbReference type="PROSITE" id="PS51736">
    <property type="entry name" value="RECOMBINASES_3"/>
    <property type="match status" value="1"/>
</dbReference>
<keyword evidence="6" id="KW-1185">Reference proteome</keyword>
<keyword evidence="2" id="KW-0233">DNA recombination</keyword>
<gene>
    <name evidence="5" type="primary">hin</name>
    <name evidence="5" type="ORF">BN996_00480</name>
</gene>
<dbReference type="InterPro" id="IPR036162">
    <property type="entry name" value="Resolvase-like_N_sf"/>
</dbReference>
<dbReference type="InterPro" id="IPR050639">
    <property type="entry name" value="SSR_resolvase"/>
</dbReference>
<dbReference type="AlphaFoldDB" id="A0A0D6JN36"/>
<evidence type="ECO:0000256" key="1">
    <source>
        <dbReference type="ARBA" id="ARBA00023125"/>
    </source>
</evidence>
<dbReference type="InterPro" id="IPR011109">
    <property type="entry name" value="DNA_bind_recombinase_dom"/>
</dbReference>
<proteinExistence type="predicted"/>
<dbReference type="Gene3D" id="3.40.50.1390">
    <property type="entry name" value="Resolvase, N-terminal catalytic domain"/>
    <property type="match status" value="1"/>
</dbReference>
<evidence type="ECO:0000313" key="5">
    <source>
        <dbReference type="EMBL" id="CQR49025.1"/>
    </source>
</evidence>
<evidence type="ECO:0000259" key="3">
    <source>
        <dbReference type="PROSITE" id="PS51736"/>
    </source>
</evidence>
<dbReference type="Gene3D" id="3.90.1750.20">
    <property type="entry name" value="Putative Large Serine Recombinase, Chain B, Domain 2"/>
    <property type="match status" value="1"/>
</dbReference>
<dbReference type="Pfam" id="PF07508">
    <property type="entry name" value="Recombinase"/>
    <property type="match status" value="1"/>
</dbReference>
<keyword evidence="1" id="KW-0238">DNA-binding</keyword>
<organism evidence="5 6">
    <name type="scientific">Haloferax massiliensis</name>
    <dbReference type="NCBI Taxonomy" id="1476858"/>
    <lineage>
        <taxon>Archaea</taxon>
        <taxon>Methanobacteriati</taxon>
        <taxon>Methanobacteriota</taxon>
        <taxon>Stenosarchaea group</taxon>
        <taxon>Halobacteria</taxon>
        <taxon>Halobacteriales</taxon>
        <taxon>Haloferacaceae</taxon>
        <taxon>Haloferax</taxon>
    </lineage>
</organism>
<feature type="domain" description="Recombinase" evidence="4">
    <location>
        <begin position="123"/>
        <end position="228"/>
    </location>
</feature>
<dbReference type="Pfam" id="PF00239">
    <property type="entry name" value="Resolvase"/>
    <property type="match status" value="1"/>
</dbReference>
<dbReference type="SUPFAM" id="SSF53041">
    <property type="entry name" value="Resolvase-like"/>
    <property type="match status" value="1"/>
</dbReference>
<reference evidence="6" key="1">
    <citation type="submission" date="2015-03" db="EMBL/GenBank/DDBJ databases">
        <authorList>
            <person name="Urmite Genomes"/>
        </authorList>
    </citation>
    <scope>NUCLEOTIDE SEQUENCE [LARGE SCALE GENOMIC DNA]</scope>
    <source>
        <strain evidence="6">Arc-Hr</strain>
    </source>
</reference>
<evidence type="ECO:0000259" key="4">
    <source>
        <dbReference type="PROSITE" id="PS51737"/>
    </source>
</evidence>
<dbReference type="PANTHER" id="PTHR30461:SF2">
    <property type="entry name" value="SERINE RECOMBINASE PINE-RELATED"/>
    <property type="match status" value="1"/>
</dbReference>
<name>A0A0D6JN36_9EURY</name>
<dbReference type="GO" id="GO:0000150">
    <property type="term" value="F:DNA strand exchange activity"/>
    <property type="evidence" value="ECO:0007669"/>
    <property type="project" value="InterPro"/>
</dbReference>
<dbReference type="InterPro" id="IPR038109">
    <property type="entry name" value="DNA_bind_recomb_sf"/>
</dbReference>
<dbReference type="CDD" id="cd03768">
    <property type="entry name" value="SR_ResInv"/>
    <property type="match status" value="1"/>
</dbReference>
<dbReference type="SMART" id="SM00857">
    <property type="entry name" value="Resolvase"/>
    <property type="match status" value="1"/>
</dbReference>
<sequence>MGWETAYLFKDEAESGKDTDRPMFQQMMRAAKNKCFDVVVFWKLDRFSRSLLHAVELEAELREHDVALHSVTEQIDTTTSAGRFNFRNIASAAEFERDMISERTQMGLKALALEKRWPNDRPPVGYRKNAEGRLDIDSKEAELVKEIFSRYLHLKSMPQLAHELNDDGRTTEVIREWTPRAVRDVLTNELYTGLYSVADVIEFVPEYRIISKEQFEQVTKVRHRFKSTSDSRRNPMPQSRKARLVESVINEYRSYLEEESSE</sequence>
<protein>
    <submittedName>
        <fullName evidence="5">DNA-invertase hin</fullName>
    </submittedName>
</protein>
<evidence type="ECO:0000256" key="2">
    <source>
        <dbReference type="ARBA" id="ARBA00023172"/>
    </source>
</evidence>
<feature type="domain" description="Resolvase/invertase-type recombinase catalytic" evidence="3">
    <location>
        <begin position="1"/>
        <end position="115"/>
    </location>
</feature>
<dbReference type="Proteomes" id="UP000198902">
    <property type="component" value="Unassembled WGS sequence"/>
</dbReference>
<dbReference type="PANTHER" id="PTHR30461">
    <property type="entry name" value="DNA-INVERTASE FROM LAMBDOID PROPHAGE"/>
    <property type="match status" value="1"/>
</dbReference>
<dbReference type="GO" id="GO:0003677">
    <property type="term" value="F:DNA binding"/>
    <property type="evidence" value="ECO:0007669"/>
    <property type="project" value="UniProtKB-KW"/>
</dbReference>